<dbReference type="Gene3D" id="1.10.10.1070">
    <property type="entry name" value="Zinc finger, BED domain-containing"/>
    <property type="match status" value="1"/>
</dbReference>
<accession>A0A6G0VRH3</accession>
<name>A0A6G0VRH3_APHCR</name>
<comment type="caution">
    <text evidence="6">The sequence shown here is derived from an EMBL/GenBank/DDBJ whole genome shotgun (WGS) entry which is preliminary data.</text>
</comment>
<evidence type="ECO:0000256" key="3">
    <source>
        <dbReference type="ARBA" id="ARBA00022771"/>
    </source>
</evidence>
<protein>
    <submittedName>
        <fullName evidence="6">Zinc finger BED domain-containing protein 4-like</fullName>
    </submittedName>
</protein>
<dbReference type="SUPFAM" id="SSF140996">
    <property type="entry name" value="Hermes dimerisation domain"/>
    <property type="match status" value="1"/>
</dbReference>
<proteinExistence type="predicted"/>
<keyword evidence="4" id="KW-0862">Zinc</keyword>
<dbReference type="AlphaFoldDB" id="A0A6G0VRH3"/>
<evidence type="ECO:0000256" key="2">
    <source>
        <dbReference type="ARBA" id="ARBA00022723"/>
    </source>
</evidence>
<dbReference type="PANTHER" id="PTHR46481:SF10">
    <property type="entry name" value="ZINC FINGER BED DOMAIN-CONTAINING PROTEIN 39"/>
    <property type="match status" value="1"/>
</dbReference>
<dbReference type="OrthoDB" id="1607513at2759"/>
<dbReference type="InterPro" id="IPR012337">
    <property type="entry name" value="RNaseH-like_sf"/>
</dbReference>
<sequence>MSTQPRIDTSNIDDPLTITHSVNSTSTSLQSINSVPGTSQQTLLTDPAPSNLNVFSEIRTVNMKKEIDKSLLKLFTKDYQPFKIVDDKGFKDFVKMLNPSYTLPNCHSILKEYIPASYEKCMNEMKALVLKEAELYSIRGTMGLLDKAPQSLNFDEWSLLKELCIVLKPFEEATKIVSGESYMTASIVIVLAQGDVWKNVDKREDQDQPQYISVDTISNALSIWDTIDTSVAKLTPSGTSKSRPIIEVQRYLED</sequence>
<dbReference type="PANTHER" id="PTHR46481">
    <property type="entry name" value="ZINC FINGER BED DOMAIN-CONTAINING PROTEIN 4"/>
    <property type="match status" value="1"/>
</dbReference>
<reference evidence="6 7" key="1">
    <citation type="submission" date="2019-08" db="EMBL/GenBank/DDBJ databases">
        <title>Whole genome of Aphis craccivora.</title>
        <authorList>
            <person name="Voronova N.V."/>
            <person name="Shulinski R.S."/>
            <person name="Bandarenka Y.V."/>
            <person name="Zhorov D.G."/>
            <person name="Warner D."/>
        </authorList>
    </citation>
    <scope>NUCLEOTIDE SEQUENCE [LARGE SCALE GENOMIC DNA]</scope>
    <source>
        <strain evidence="6">180601</strain>
        <tissue evidence="6">Whole Body</tissue>
    </source>
</reference>
<dbReference type="GO" id="GO:0005634">
    <property type="term" value="C:nucleus"/>
    <property type="evidence" value="ECO:0007669"/>
    <property type="project" value="UniProtKB-SubCell"/>
</dbReference>
<gene>
    <name evidence="6" type="ORF">FWK35_00033041</name>
</gene>
<keyword evidence="2" id="KW-0479">Metal-binding</keyword>
<feature type="non-terminal residue" evidence="6">
    <location>
        <position position="254"/>
    </location>
</feature>
<keyword evidence="7" id="KW-1185">Reference proteome</keyword>
<keyword evidence="3" id="KW-0863">Zinc-finger</keyword>
<comment type="subcellular location">
    <subcellularLocation>
        <location evidence="1">Nucleus</location>
    </subcellularLocation>
</comment>
<dbReference type="GO" id="GO:0008270">
    <property type="term" value="F:zinc ion binding"/>
    <property type="evidence" value="ECO:0007669"/>
    <property type="project" value="UniProtKB-KW"/>
</dbReference>
<keyword evidence="5" id="KW-0539">Nucleus</keyword>
<dbReference type="Proteomes" id="UP000478052">
    <property type="component" value="Unassembled WGS sequence"/>
</dbReference>
<evidence type="ECO:0000313" key="7">
    <source>
        <dbReference type="Proteomes" id="UP000478052"/>
    </source>
</evidence>
<dbReference type="EMBL" id="VUJU01012820">
    <property type="protein sequence ID" value="KAF0706697.1"/>
    <property type="molecule type" value="Genomic_DNA"/>
</dbReference>
<evidence type="ECO:0000256" key="4">
    <source>
        <dbReference type="ARBA" id="ARBA00022833"/>
    </source>
</evidence>
<dbReference type="SUPFAM" id="SSF53098">
    <property type="entry name" value="Ribonuclease H-like"/>
    <property type="match status" value="1"/>
</dbReference>
<evidence type="ECO:0000313" key="6">
    <source>
        <dbReference type="EMBL" id="KAF0706697.1"/>
    </source>
</evidence>
<evidence type="ECO:0000256" key="5">
    <source>
        <dbReference type="ARBA" id="ARBA00023242"/>
    </source>
</evidence>
<evidence type="ECO:0000256" key="1">
    <source>
        <dbReference type="ARBA" id="ARBA00004123"/>
    </source>
</evidence>
<organism evidence="6 7">
    <name type="scientific">Aphis craccivora</name>
    <name type="common">Cowpea aphid</name>
    <dbReference type="NCBI Taxonomy" id="307492"/>
    <lineage>
        <taxon>Eukaryota</taxon>
        <taxon>Metazoa</taxon>
        <taxon>Ecdysozoa</taxon>
        <taxon>Arthropoda</taxon>
        <taxon>Hexapoda</taxon>
        <taxon>Insecta</taxon>
        <taxon>Pterygota</taxon>
        <taxon>Neoptera</taxon>
        <taxon>Paraneoptera</taxon>
        <taxon>Hemiptera</taxon>
        <taxon>Sternorrhyncha</taxon>
        <taxon>Aphidomorpha</taxon>
        <taxon>Aphidoidea</taxon>
        <taxon>Aphididae</taxon>
        <taxon>Aphidini</taxon>
        <taxon>Aphis</taxon>
        <taxon>Aphis</taxon>
    </lineage>
</organism>
<dbReference type="InterPro" id="IPR052035">
    <property type="entry name" value="ZnF_BED_domain_contain"/>
</dbReference>